<evidence type="ECO:0000313" key="3">
    <source>
        <dbReference type="EMBL" id="NYJ19532.1"/>
    </source>
</evidence>
<dbReference type="AlphaFoldDB" id="A0A7Z0EDQ0"/>
<sequence>MPKKHPTEVRERAVRMTLDRLKDYPSMWAACRDLAPKLNIGAETLRKWVTQAQADAGERTGPTSEELEEIKRLKRENRDLRETNDILKAAASFFARELDPRNRP</sequence>
<organism evidence="4 6">
    <name type="scientific">Glaciibacter psychrotolerans</name>
    <dbReference type="NCBI Taxonomy" id="670054"/>
    <lineage>
        <taxon>Bacteria</taxon>
        <taxon>Bacillati</taxon>
        <taxon>Actinomycetota</taxon>
        <taxon>Actinomycetes</taxon>
        <taxon>Micrococcales</taxon>
        <taxon>Microbacteriaceae</taxon>
        <taxon>Glaciibacter</taxon>
    </lineage>
</organism>
<feature type="coiled-coil region" evidence="1">
    <location>
        <begin position="63"/>
        <end position="90"/>
    </location>
</feature>
<evidence type="ECO:0000313" key="6">
    <source>
        <dbReference type="Proteomes" id="UP000537260"/>
    </source>
</evidence>
<dbReference type="Proteomes" id="UP000537260">
    <property type="component" value="Unassembled WGS sequence"/>
</dbReference>
<dbReference type="EMBL" id="JACCFM010000001">
    <property type="protein sequence ID" value="NYJ19766.1"/>
    <property type="molecule type" value="Genomic_DNA"/>
</dbReference>
<keyword evidence="1" id="KW-0175">Coiled coil</keyword>
<dbReference type="SUPFAM" id="SSF46689">
    <property type="entry name" value="Homeodomain-like"/>
    <property type="match status" value="1"/>
</dbReference>
<keyword evidence="6" id="KW-1185">Reference proteome</keyword>
<evidence type="ECO:0000313" key="2">
    <source>
        <dbReference type="EMBL" id="NYJ18533.1"/>
    </source>
</evidence>
<dbReference type="GO" id="GO:0003677">
    <property type="term" value="F:DNA binding"/>
    <property type="evidence" value="ECO:0007669"/>
    <property type="project" value="InterPro"/>
</dbReference>
<dbReference type="InterPro" id="IPR036388">
    <property type="entry name" value="WH-like_DNA-bd_sf"/>
</dbReference>
<dbReference type="InterPro" id="IPR002514">
    <property type="entry name" value="Transposase_8"/>
</dbReference>
<comment type="caution">
    <text evidence="4">The sequence shown here is derived from an EMBL/GenBank/DDBJ whole genome shotgun (WGS) entry which is preliminary data.</text>
</comment>
<proteinExistence type="predicted"/>
<reference evidence="4 6" key="1">
    <citation type="submission" date="2020-07" db="EMBL/GenBank/DDBJ databases">
        <title>Sequencing the genomes of 1000 actinobacteria strains.</title>
        <authorList>
            <person name="Klenk H.-P."/>
        </authorList>
    </citation>
    <scope>NUCLEOTIDE SEQUENCE [LARGE SCALE GENOMIC DNA]</scope>
    <source>
        <strain evidence="4 6">LI1</strain>
    </source>
</reference>
<gene>
    <name evidence="2" type="ORF">HNR05_000324</name>
    <name evidence="3" type="ORF">HNR05_001323</name>
    <name evidence="4" type="ORF">HNR05_001557</name>
    <name evidence="5" type="ORF">HNR05_002631</name>
</gene>
<dbReference type="Gene3D" id="1.10.10.10">
    <property type="entry name" value="Winged helix-like DNA-binding domain superfamily/Winged helix DNA-binding domain"/>
    <property type="match status" value="1"/>
</dbReference>
<evidence type="ECO:0000256" key="1">
    <source>
        <dbReference type="SAM" id="Coils"/>
    </source>
</evidence>
<dbReference type="GO" id="GO:0004803">
    <property type="term" value="F:transposase activity"/>
    <property type="evidence" value="ECO:0007669"/>
    <property type="project" value="InterPro"/>
</dbReference>
<name>A0A7Z0EDQ0_9MICO</name>
<dbReference type="GO" id="GO:0006313">
    <property type="term" value="P:DNA transposition"/>
    <property type="evidence" value="ECO:0007669"/>
    <property type="project" value="InterPro"/>
</dbReference>
<dbReference type="EMBL" id="JACCFM010000001">
    <property type="protein sequence ID" value="NYJ19532.1"/>
    <property type="molecule type" value="Genomic_DNA"/>
</dbReference>
<accession>A0A7Z0EDQ0</accession>
<dbReference type="EMBL" id="JACCFM010000001">
    <property type="protein sequence ID" value="NYJ20840.1"/>
    <property type="molecule type" value="Genomic_DNA"/>
</dbReference>
<protein>
    <submittedName>
        <fullName evidence="4">Transposase</fullName>
    </submittedName>
</protein>
<dbReference type="Pfam" id="PF01527">
    <property type="entry name" value="HTH_Tnp_1"/>
    <property type="match status" value="1"/>
</dbReference>
<evidence type="ECO:0000313" key="4">
    <source>
        <dbReference type="EMBL" id="NYJ19766.1"/>
    </source>
</evidence>
<dbReference type="InterPro" id="IPR009057">
    <property type="entry name" value="Homeodomain-like_sf"/>
</dbReference>
<dbReference type="EMBL" id="JACCFM010000001">
    <property type="protein sequence ID" value="NYJ18533.1"/>
    <property type="molecule type" value="Genomic_DNA"/>
</dbReference>
<evidence type="ECO:0000313" key="5">
    <source>
        <dbReference type="EMBL" id="NYJ20840.1"/>
    </source>
</evidence>